<dbReference type="PANTHER" id="PTHR31973">
    <property type="entry name" value="POLYPROTEIN, PUTATIVE-RELATED"/>
    <property type="match status" value="1"/>
</dbReference>
<sequence>MNSASARQNVRYFRNELDCLQFRNVNTIKKAERRLGKVPGAVAAEARENLRGALENFDPNENELLEDEEMHGDEDEFDADEVETGPYFPQTDITQPGQSTQEDLFDGYRIISKISGKIPYSVPGISSMKLMGIDSDRLWEIFFQKAIPLGLLEVYIDSARAGGDEAGPSRRDYRVRSQGETIADEVIDNPDSDDDEEYIPSDDDIDTEEHWIHEMEAEAGVRGISGGVSDGPLAIGTVVDVVYASEPPNLNVTPEETTHFKYAFWAFAAAIHGLQYCMPVVTVDGTHLYGKYKGHLLLAVAMNGNREIFSLAYAVVDGETCESWDWFFRLLVQRVIGSQQVCIISDRHIGIINSYRDLPELRTKLIMKHFCLRHVRSNFMTKFRNSDLKNLVWAAGSTHNIQQFEGYMAEIRNMSEEGYQYLNDIPHAAWTLCFDGGFRCGILTTNSSESFNNMLKGCRMLPVTAILSMSYAKMVELFAKRYKLGIQWQEQSMHITPKVKNVLLNREKTKHKWTVSSYGNNQYVVTHTSRTDPSSIYNYLVNLFNSVCTCGQWTSDNIPCVHVHAVYHSFRQQVPHNILPARYSVQNYLSCYSGIIQPVLFPQNLDVGNYKVLPPKRPTDEIPRSGRRQRNRYQGEMDFRARR</sequence>
<evidence type="ECO:0000256" key="2">
    <source>
        <dbReference type="SAM" id="MobiDB-lite"/>
    </source>
</evidence>
<feature type="compositionally biased region" description="Basic and acidic residues" evidence="2">
    <location>
        <begin position="633"/>
        <end position="643"/>
    </location>
</feature>
<proteinExistence type="predicted"/>
<protein>
    <recommendedName>
        <fullName evidence="3">SWIM-type domain-containing protein</fullName>
    </recommendedName>
</protein>
<reference evidence="4 5" key="1">
    <citation type="submission" date="2018-04" db="EMBL/GenBank/DDBJ databases">
        <authorList>
            <person name="Vogel A."/>
        </authorList>
    </citation>
    <scope>NUCLEOTIDE SEQUENCE [LARGE SCALE GENOMIC DNA]</scope>
</reference>
<keyword evidence="1" id="KW-0479">Metal-binding</keyword>
<evidence type="ECO:0000259" key="3">
    <source>
        <dbReference type="PROSITE" id="PS50966"/>
    </source>
</evidence>
<dbReference type="OrthoDB" id="1895122at2759"/>
<organism evidence="4 5">
    <name type="scientific">Cuscuta campestris</name>
    <dbReference type="NCBI Taxonomy" id="132261"/>
    <lineage>
        <taxon>Eukaryota</taxon>
        <taxon>Viridiplantae</taxon>
        <taxon>Streptophyta</taxon>
        <taxon>Embryophyta</taxon>
        <taxon>Tracheophyta</taxon>
        <taxon>Spermatophyta</taxon>
        <taxon>Magnoliopsida</taxon>
        <taxon>eudicotyledons</taxon>
        <taxon>Gunneridae</taxon>
        <taxon>Pentapetalae</taxon>
        <taxon>asterids</taxon>
        <taxon>lamiids</taxon>
        <taxon>Solanales</taxon>
        <taxon>Convolvulaceae</taxon>
        <taxon>Cuscuteae</taxon>
        <taxon>Cuscuta</taxon>
        <taxon>Cuscuta subgen. Grammica</taxon>
        <taxon>Cuscuta sect. Cleistogrammica</taxon>
    </lineage>
</organism>
<feature type="domain" description="SWIM-type" evidence="3">
    <location>
        <begin position="539"/>
        <end position="571"/>
    </location>
</feature>
<dbReference type="InterPro" id="IPR007527">
    <property type="entry name" value="Znf_SWIM"/>
</dbReference>
<feature type="region of interest" description="Disordered" evidence="2">
    <location>
        <begin position="616"/>
        <end position="643"/>
    </location>
</feature>
<dbReference type="GO" id="GO:0008270">
    <property type="term" value="F:zinc ion binding"/>
    <property type="evidence" value="ECO:0007669"/>
    <property type="project" value="UniProtKB-KW"/>
</dbReference>
<name>A0A484KWF0_9ASTE</name>
<dbReference type="PROSITE" id="PS50966">
    <property type="entry name" value="ZF_SWIM"/>
    <property type="match status" value="1"/>
</dbReference>
<keyword evidence="5" id="KW-1185">Reference proteome</keyword>
<dbReference type="Pfam" id="PF10551">
    <property type="entry name" value="MULE"/>
    <property type="match status" value="1"/>
</dbReference>
<dbReference type="AlphaFoldDB" id="A0A484KWF0"/>
<keyword evidence="1" id="KW-0862">Zinc</keyword>
<evidence type="ECO:0000313" key="5">
    <source>
        <dbReference type="Proteomes" id="UP000595140"/>
    </source>
</evidence>
<keyword evidence="1" id="KW-0863">Zinc-finger</keyword>
<gene>
    <name evidence="4" type="ORF">CCAM_LOCUS10724</name>
</gene>
<dbReference type="InterPro" id="IPR018289">
    <property type="entry name" value="MULE_transposase_dom"/>
</dbReference>
<dbReference type="Proteomes" id="UP000595140">
    <property type="component" value="Unassembled WGS sequence"/>
</dbReference>
<evidence type="ECO:0000256" key="1">
    <source>
        <dbReference type="PROSITE-ProRule" id="PRU00325"/>
    </source>
</evidence>
<dbReference type="PANTHER" id="PTHR31973:SF195">
    <property type="entry name" value="MUDR FAMILY TRANSPOSASE"/>
    <property type="match status" value="1"/>
</dbReference>
<evidence type="ECO:0000313" key="4">
    <source>
        <dbReference type="EMBL" id="VFQ68948.1"/>
    </source>
</evidence>
<accession>A0A484KWF0</accession>
<dbReference type="EMBL" id="OOIL02000747">
    <property type="protein sequence ID" value="VFQ68948.1"/>
    <property type="molecule type" value="Genomic_DNA"/>
</dbReference>